<comment type="similarity">
    <text evidence="2">Belongs to the HpcH/HpaI aldolase family.</text>
</comment>
<keyword evidence="8" id="KW-0456">Lyase</keyword>
<dbReference type="RefSeq" id="WP_066961824.1">
    <property type="nucleotide sequence ID" value="NZ_NWUF01000002.1"/>
</dbReference>
<keyword evidence="3 6" id="KW-0479">Metal-binding</keyword>
<accession>A0A2A4G2L1</accession>
<dbReference type="EMBL" id="NWUF01000002">
    <property type="protein sequence ID" value="PCE43980.1"/>
    <property type="molecule type" value="Genomic_DNA"/>
</dbReference>
<evidence type="ECO:0000256" key="5">
    <source>
        <dbReference type="PIRSR" id="PIRSR015582-1"/>
    </source>
</evidence>
<reference evidence="8 9" key="1">
    <citation type="submission" date="2017-09" db="EMBL/GenBank/DDBJ databases">
        <title>The Catabolism of 3,6-Dichlorosalicylic acid is Initiated by the Cytochrome P450 Monooxygenase DsmABC in Rhizorhabdus dicambivorans Ndbn-20.</title>
        <authorList>
            <person name="Na L."/>
        </authorList>
    </citation>
    <scope>NUCLEOTIDE SEQUENCE [LARGE SCALE GENOMIC DNA]</scope>
    <source>
        <strain evidence="8 9">Ndbn-20m</strain>
    </source>
</reference>
<comment type="cofactor">
    <cofactor evidence="1">
        <name>Mg(2+)</name>
        <dbReference type="ChEBI" id="CHEBI:18420"/>
    </cofactor>
</comment>
<keyword evidence="9" id="KW-1185">Reference proteome</keyword>
<evidence type="ECO:0000313" key="9">
    <source>
        <dbReference type="Proteomes" id="UP000218934"/>
    </source>
</evidence>
<dbReference type="SUPFAM" id="SSF51621">
    <property type="entry name" value="Phosphoenolpyruvate/pyruvate domain"/>
    <property type="match status" value="1"/>
</dbReference>
<dbReference type="AlphaFoldDB" id="A0A2A4G2L1"/>
<dbReference type="Pfam" id="PF03328">
    <property type="entry name" value="HpcH_HpaI"/>
    <property type="match status" value="1"/>
</dbReference>
<dbReference type="InterPro" id="IPR005000">
    <property type="entry name" value="Aldolase/citrate-lyase_domain"/>
</dbReference>
<evidence type="ECO:0000256" key="6">
    <source>
        <dbReference type="PIRSR" id="PIRSR015582-2"/>
    </source>
</evidence>
<evidence type="ECO:0000256" key="3">
    <source>
        <dbReference type="ARBA" id="ARBA00022723"/>
    </source>
</evidence>
<dbReference type="GO" id="GO:0000287">
    <property type="term" value="F:magnesium ion binding"/>
    <property type="evidence" value="ECO:0007669"/>
    <property type="project" value="TreeGrafter"/>
</dbReference>
<dbReference type="PIRSF" id="PIRSF015582">
    <property type="entry name" value="Cit_lyase_B"/>
    <property type="match status" value="1"/>
</dbReference>
<evidence type="ECO:0000313" key="8">
    <source>
        <dbReference type="EMBL" id="PCE43980.1"/>
    </source>
</evidence>
<proteinExistence type="inferred from homology"/>
<gene>
    <name evidence="8" type="ORF">COO09_03415</name>
</gene>
<evidence type="ECO:0000259" key="7">
    <source>
        <dbReference type="Pfam" id="PF03328"/>
    </source>
</evidence>
<dbReference type="KEGG" id="rdi:CMV14_20735"/>
<dbReference type="GO" id="GO:0006107">
    <property type="term" value="P:oxaloacetate metabolic process"/>
    <property type="evidence" value="ECO:0007669"/>
    <property type="project" value="TreeGrafter"/>
</dbReference>
<name>A0A2A4G2L1_9SPHN</name>
<dbReference type="Gene3D" id="3.20.20.60">
    <property type="entry name" value="Phosphoenolpyruvate-binding domains"/>
    <property type="match status" value="1"/>
</dbReference>
<dbReference type="PANTHER" id="PTHR32308:SF10">
    <property type="entry name" value="CITRATE LYASE SUBUNIT BETA"/>
    <property type="match status" value="1"/>
</dbReference>
<dbReference type="PANTHER" id="PTHR32308">
    <property type="entry name" value="LYASE BETA SUBUNIT, PUTATIVE (AFU_ORTHOLOGUE AFUA_4G13030)-RELATED"/>
    <property type="match status" value="1"/>
</dbReference>
<dbReference type="InterPro" id="IPR015813">
    <property type="entry name" value="Pyrv/PenolPyrv_kinase-like_dom"/>
</dbReference>
<comment type="caution">
    <text evidence="8">The sequence shown here is derived from an EMBL/GenBank/DDBJ whole genome shotgun (WGS) entry which is preliminary data.</text>
</comment>
<dbReference type="InterPro" id="IPR040442">
    <property type="entry name" value="Pyrv_kinase-like_dom_sf"/>
</dbReference>
<feature type="binding site" evidence="6">
    <location>
        <position position="137"/>
    </location>
    <ligand>
        <name>Mg(2+)</name>
        <dbReference type="ChEBI" id="CHEBI:18420"/>
    </ligand>
</feature>
<feature type="binding site" evidence="6">
    <location>
        <position position="164"/>
    </location>
    <ligand>
        <name>Mg(2+)</name>
        <dbReference type="ChEBI" id="CHEBI:18420"/>
    </ligand>
</feature>
<feature type="domain" description="HpcH/HpaI aldolase/citrate lyase" evidence="7">
    <location>
        <begin position="14"/>
        <end position="239"/>
    </location>
</feature>
<evidence type="ECO:0000256" key="4">
    <source>
        <dbReference type="ARBA" id="ARBA00022842"/>
    </source>
</evidence>
<evidence type="ECO:0000256" key="1">
    <source>
        <dbReference type="ARBA" id="ARBA00001946"/>
    </source>
</evidence>
<sequence length="304" mass="33594">MTYQRPIRRRRVQLAVPASSEKMLAKAAASNADHVFIDLEDAVTPREKVSARAKAIDALKNLDWSGKTACVRINDLGTEWCYEDIIQVTEQAHEHLDTIMLPKARCASDLLFVDTLLSQIEKRLKLTKKIGLEVLIEEVDGMRNVNEIAFATPRLEALIFGFGDYSASQGIDPIILYGKSSYPGDPWHYGRWQLLIAARSAGIEAIDGPFPGLKDLETYREECTRAQLLGFGGKWALHPAQIDVALDVFTPDAEAVRRARAIVDAYAKAEAEGLGSIAVDGQMVDVGTVRMVQVILQRAERAGM</sequence>
<evidence type="ECO:0000256" key="2">
    <source>
        <dbReference type="ARBA" id="ARBA00005568"/>
    </source>
</evidence>
<feature type="binding site" evidence="5">
    <location>
        <position position="72"/>
    </location>
    <ligand>
        <name>substrate</name>
    </ligand>
</feature>
<feature type="binding site" evidence="5">
    <location>
        <position position="137"/>
    </location>
    <ligand>
        <name>substrate</name>
    </ligand>
</feature>
<protein>
    <submittedName>
        <fullName evidence="8">CoA ester lyase</fullName>
    </submittedName>
</protein>
<dbReference type="OrthoDB" id="9800547at2"/>
<keyword evidence="4 6" id="KW-0460">Magnesium</keyword>
<dbReference type="GO" id="GO:0016829">
    <property type="term" value="F:lyase activity"/>
    <property type="evidence" value="ECO:0007669"/>
    <property type="project" value="UniProtKB-KW"/>
</dbReference>
<dbReference type="Proteomes" id="UP000218934">
    <property type="component" value="Unassembled WGS sequence"/>
</dbReference>
<organism evidence="8 9">
    <name type="scientific">Rhizorhabdus dicambivorans</name>
    <dbReference type="NCBI Taxonomy" id="1850238"/>
    <lineage>
        <taxon>Bacteria</taxon>
        <taxon>Pseudomonadati</taxon>
        <taxon>Pseudomonadota</taxon>
        <taxon>Alphaproteobacteria</taxon>
        <taxon>Sphingomonadales</taxon>
        <taxon>Sphingomonadaceae</taxon>
        <taxon>Rhizorhabdus</taxon>
    </lineage>
</organism>
<dbReference type="InterPro" id="IPR011206">
    <property type="entry name" value="Citrate_lyase_beta/mcl1/mcl2"/>
</dbReference>